<sequence>MKQIKLQSQPVAIKKCDECGKAFNLNDGNVHYYDAQLDTSIYVLTVAYMTVSLNKSVILQSIMFYTTQNITLLSLTVRKQVC</sequence>
<dbReference type="Proteomes" id="UP001212401">
    <property type="component" value="Unassembled WGS sequence"/>
</dbReference>
<name>A0AAW5WSA7_9LACO</name>
<comment type="caution">
    <text evidence="1">The sequence shown here is derived from an EMBL/GenBank/DDBJ whole genome shotgun (WGS) entry which is preliminary data.</text>
</comment>
<dbReference type="RefSeq" id="WP_269295875.1">
    <property type="nucleotide sequence ID" value="NZ_JAKHPH010000006.1"/>
</dbReference>
<proteinExistence type="predicted"/>
<evidence type="ECO:0000313" key="2">
    <source>
        <dbReference type="Proteomes" id="UP001212401"/>
    </source>
</evidence>
<evidence type="ECO:0008006" key="3">
    <source>
        <dbReference type="Google" id="ProtNLM"/>
    </source>
</evidence>
<dbReference type="AlphaFoldDB" id="A0AAW5WSA7"/>
<accession>A0AAW5WSA7</accession>
<protein>
    <recommendedName>
        <fullName evidence="3">C2H2-type domain-containing protein</fullName>
    </recommendedName>
</protein>
<reference evidence="1" key="1">
    <citation type="submission" date="2022-01" db="EMBL/GenBank/DDBJ databases">
        <title>VMRC isolate genome collection.</title>
        <authorList>
            <person name="France M."/>
            <person name="Rutt L."/>
            <person name="Humphrys M."/>
            <person name="Ravel J."/>
        </authorList>
    </citation>
    <scope>NUCLEOTIDE SEQUENCE</scope>
    <source>
        <strain evidence="1">C0048A1</strain>
    </source>
</reference>
<organism evidence="1 2">
    <name type="scientific">Limosilactobacillus vaginalis</name>
    <dbReference type="NCBI Taxonomy" id="1633"/>
    <lineage>
        <taxon>Bacteria</taxon>
        <taxon>Bacillati</taxon>
        <taxon>Bacillota</taxon>
        <taxon>Bacilli</taxon>
        <taxon>Lactobacillales</taxon>
        <taxon>Lactobacillaceae</taxon>
        <taxon>Limosilactobacillus</taxon>
    </lineage>
</organism>
<dbReference type="EMBL" id="JAKHPH010000006">
    <property type="protein sequence ID" value="MCZ3667421.1"/>
    <property type="molecule type" value="Genomic_DNA"/>
</dbReference>
<evidence type="ECO:0000313" key="1">
    <source>
        <dbReference type="EMBL" id="MCZ3667421.1"/>
    </source>
</evidence>
<gene>
    <name evidence="1" type="ORF">L2724_03860</name>
</gene>